<evidence type="ECO:0000259" key="2">
    <source>
        <dbReference type="Pfam" id="PF13529"/>
    </source>
</evidence>
<feature type="signal peptide" evidence="1">
    <location>
        <begin position="1"/>
        <end position="25"/>
    </location>
</feature>
<dbReference type="EMBL" id="JAUHJR010000006">
    <property type="protein sequence ID" value="MDN4162536.1"/>
    <property type="molecule type" value="Genomic_DNA"/>
</dbReference>
<dbReference type="InterPro" id="IPR039563">
    <property type="entry name" value="Peptidase_C39_single_dom"/>
</dbReference>
<dbReference type="InterPro" id="IPR039564">
    <property type="entry name" value="Peptidase_C39-like"/>
</dbReference>
<evidence type="ECO:0000313" key="3">
    <source>
        <dbReference type="EMBL" id="MDN4162536.1"/>
    </source>
</evidence>
<name>A0ABT8EX44_9ACTN</name>
<organism evidence="3 4">
    <name type="scientific">Nocardioides abyssi</name>
    <dbReference type="NCBI Taxonomy" id="3058370"/>
    <lineage>
        <taxon>Bacteria</taxon>
        <taxon>Bacillati</taxon>
        <taxon>Actinomycetota</taxon>
        <taxon>Actinomycetes</taxon>
        <taxon>Propionibacteriales</taxon>
        <taxon>Nocardioidaceae</taxon>
        <taxon>Nocardioides</taxon>
    </lineage>
</organism>
<accession>A0ABT8EX44</accession>
<keyword evidence="4" id="KW-1185">Reference proteome</keyword>
<dbReference type="Gene3D" id="3.90.70.10">
    <property type="entry name" value="Cysteine proteinases"/>
    <property type="match status" value="1"/>
</dbReference>
<evidence type="ECO:0000256" key="1">
    <source>
        <dbReference type="SAM" id="SignalP"/>
    </source>
</evidence>
<dbReference type="Pfam" id="PF13529">
    <property type="entry name" value="Peptidase_C39_2"/>
    <property type="match status" value="1"/>
</dbReference>
<feature type="domain" description="Peptidase C39-like" evidence="2">
    <location>
        <begin position="235"/>
        <end position="387"/>
    </location>
</feature>
<comment type="caution">
    <text evidence="3">The sequence shown here is derived from an EMBL/GenBank/DDBJ whole genome shotgun (WGS) entry which is preliminary data.</text>
</comment>
<sequence>MRRLLPLLPLALTGAFLAPVPAASAAPEPMTGPAAAPTALAAPAAPTGKAAARKIAYEQWDTPAELRSGRLVKTRVTRGTVVQTKAAQGRRKVDGTTYDVGHWLSPWTKPGFALTELIGSWSATTTGDSWIEVSVRGRAAGGGQSSWDVLGRWTSGDEHTLRTSVGVQGDDLADVNVDTWKASRGIASYQLRVSLARRAGTKAKATLDTVGAVASRLPAGPVATSKPGVARGITLDVPRYSQMIHQGHSPQWGNGGEAWCSPTSTSMVLGYYGALPAAADRAWVGSGHPDPWVDHAARMTYDAAYRGTGNWPFNTAYAAPLAGHAFVTRLRSLREAERLVKAGIPVVVSVSFGRGQLSGAPISATNGHLLVIVGFTQAGDVVVNDPAAPTNAGVRRTYDRGQLENAWLPRSGGLAYVIRDDAHPLPASNGTW</sequence>
<protein>
    <submittedName>
        <fullName evidence="3">C39 family peptidase</fullName>
    </submittedName>
</protein>
<evidence type="ECO:0000313" key="4">
    <source>
        <dbReference type="Proteomes" id="UP001168537"/>
    </source>
</evidence>
<keyword evidence="1" id="KW-0732">Signal</keyword>
<reference evidence="3" key="1">
    <citation type="submission" date="2023-06" db="EMBL/GenBank/DDBJ databases">
        <title>Draft genome sequence of Nocardioides sp. SOB72.</title>
        <authorList>
            <person name="Zhang G."/>
        </authorList>
    </citation>
    <scope>NUCLEOTIDE SEQUENCE</scope>
    <source>
        <strain evidence="3">SOB72</strain>
    </source>
</reference>
<feature type="chain" id="PRO_5045959107" evidence="1">
    <location>
        <begin position="26"/>
        <end position="432"/>
    </location>
</feature>
<gene>
    <name evidence="3" type="ORF">QWY29_14305</name>
</gene>
<dbReference type="Proteomes" id="UP001168537">
    <property type="component" value="Unassembled WGS sequence"/>
</dbReference>
<dbReference type="CDD" id="cd02549">
    <property type="entry name" value="Peptidase_C39A"/>
    <property type="match status" value="1"/>
</dbReference>
<dbReference type="RefSeq" id="WP_300961700.1">
    <property type="nucleotide sequence ID" value="NZ_JAUHJR010000006.1"/>
</dbReference>
<proteinExistence type="predicted"/>